<dbReference type="OrthoDB" id="10027013at2759"/>
<dbReference type="EMBL" id="MU167258">
    <property type="protein sequence ID" value="KAG0146629.1"/>
    <property type="molecule type" value="Genomic_DNA"/>
</dbReference>
<dbReference type="Gene3D" id="3.40.50.150">
    <property type="entry name" value="Vaccinia Virus protein VP39"/>
    <property type="match status" value="1"/>
</dbReference>
<dbReference type="SUPFAM" id="SSF53335">
    <property type="entry name" value="S-adenosyl-L-methionine-dependent methyltransferases"/>
    <property type="match status" value="1"/>
</dbReference>
<evidence type="ECO:0000313" key="5">
    <source>
        <dbReference type="EMBL" id="KAG0146629.1"/>
    </source>
</evidence>
<dbReference type="CDD" id="cd02440">
    <property type="entry name" value="AdoMet_MTases"/>
    <property type="match status" value="1"/>
</dbReference>
<gene>
    <name evidence="5" type="ORF">CROQUDRAFT_107019</name>
</gene>
<protein>
    <recommendedName>
        <fullName evidence="4">Methyltransferase type 11 domain-containing protein</fullName>
    </recommendedName>
</protein>
<dbReference type="AlphaFoldDB" id="A0A9P6NM27"/>
<dbReference type="InterPro" id="IPR013216">
    <property type="entry name" value="Methyltransf_11"/>
</dbReference>
<evidence type="ECO:0000313" key="6">
    <source>
        <dbReference type="Proteomes" id="UP000886653"/>
    </source>
</evidence>
<proteinExistence type="inferred from homology"/>
<evidence type="ECO:0000259" key="4">
    <source>
        <dbReference type="Pfam" id="PF08241"/>
    </source>
</evidence>
<dbReference type="PANTHER" id="PTHR44942">
    <property type="entry name" value="METHYLTRANSF_11 DOMAIN-CONTAINING PROTEIN"/>
    <property type="match status" value="1"/>
</dbReference>
<organism evidence="5 6">
    <name type="scientific">Cronartium quercuum f. sp. fusiforme G11</name>
    <dbReference type="NCBI Taxonomy" id="708437"/>
    <lineage>
        <taxon>Eukaryota</taxon>
        <taxon>Fungi</taxon>
        <taxon>Dikarya</taxon>
        <taxon>Basidiomycota</taxon>
        <taxon>Pucciniomycotina</taxon>
        <taxon>Pucciniomycetes</taxon>
        <taxon>Pucciniales</taxon>
        <taxon>Coleosporiaceae</taxon>
        <taxon>Cronartium</taxon>
    </lineage>
</organism>
<sequence>MTTTFATKEYSAASYLEHRPHYPRHLYDTVLAFHVRDGLGQTGLALDLGCGPVSGKCGAPILTWSSETQIWELIVIGIDASEVMIEIARQHVPKAEFRVESADNLTSIESQSIDLLTVGAAAHWFPEGWWKEASRVLKPGGTVALWVYCDYMIMEPGHPKSLELNKHFMSYREGIGHSSVGNEVAADMYKKSLPLPAATLNFGPITRISWNPDGLIDDSEEGGKGNLVMKDTLTLPKLRQRMHTYSPIHRWRTANPTKKDTPEDPVEQTLSKLREIAGWNDSSEFVCGHPLTLLMLKQKQRP</sequence>
<evidence type="ECO:0000256" key="2">
    <source>
        <dbReference type="ARBA" id="ARBA00022603"/>
    </source>
</evidence>
<evidence type="ECO:0000256" key="1">
    <source>
        <dbReference type="ARBA" id="ARBA00008361"/>
    </source>
</evidence>
<comment type="similarity">
    <text evidence="1">Belongs to the methyltransferase superfamily.</text>
</comment>
<evidence type="ECO:0000256" key="3">
    <source>
        <dbReference type="ARBA" id="ARBA00022679"/>
    </source>
</evidence>
<feature type="domain" description="Methyltransferase type 11" evidence="4">
    <location>
        <begin position="46"/>
        <end position="144"/>
    </location>
</feature>
<reference evidence="5" key="1">
    <citation type="submission" date="2013-11" db="EMBL/GenBank/DDBJ databases">
        <title>Genome sequence of the fusiform rust pathogen reveals effectors for host alternation and coevolution with pine.</title>
        <authorList>
            <consortium name="DOE Joint Genome Institute"/>
            <person name="Smith K."/>
            <person name="Pendleton A."/>
            <person name="Kubisiak T."/>
            <person name="Anderson C."/>
            <person name="Salamov A."/>
            <person name="Aerts A."/>
            <person name="Riley R."/>
            <person name="Clum A."/>
            <person name="Lindquist E."/>
            <person name="Ence D."/>
            <person name="Campbell M."/>
            <person name="Kronenberg Z."/>
            <person name="Feau N."/>
            <person name="Dhillon B."/>
            <person name="Hamelin R."/>
            <person name="Burleigh J."/>
            <person name="Smith J."/>
            <person name="Yandell M."/>
            <person name="Nelson C."/>
            <person name="Grigoriev I."/>
            <person name="Davis J."/>
        </authorList>
    </citation>
    <scope>NUCLEOTIDE SEQUENCE</scope>
    <source>
        <strain evidence="5">G11</strain>
    </source>
</reference>
<dbReference type="GO" id="GO:0032259">
    <property type="term" value="P:methylation"/>
    <property type="evidence" value="ECO:0007669"/>
    <property type="project" value="UniProtKB-KW"/>
</dbReference>
<keyword evidence="6" id="KW-1185">Reference proteome</keyword>
<name>A0A9P6NM27_9BASI</name>
<dbReference type="InterPro" id="IPR029063">
    <property type="entry name" value="SAM-dependent_MTases_sf"/>
</dbReference>
<dbReference type="GO" id="GO:0008757">
    <property type="term" value="F:S-adenosylmethionine-dependent methyltransferase activity"/>
    <property type="evidence" value="ECO:0007669"/>
    <property type="project" value="InterPro"/>
</dbReference>
<dbReference type="InterPro" id="IPR051052">
    <property type="entry name" value="Diverse_substrate_MTase"/>
</dbReference>
<keyword evidence="2" id="KW-0489">Methyltransferase</keyword>
<dbReference type="Pfam" id="PF08241">
    <property type="entry name" value="Methyltransf_11"/>
    <property type="match status" value="1"/>
</dbReference>
<dbReference type="Proteomes" id="UP000886653">
    <property type="component" value="Unassembled WGS sequence"/>
</dbReference>
<dbReference type="PANTHER" id="PTHR44942:SF4">
    <property type="entry name" value="METHYLTRANSFERASE TYPE 11 DOMAIN-CONTAINING PROTEIN"/>
    <property type="match status" value="1"/>
</dbReference>
<accession>A0A9P6NM27</accession>
<comment type="caution">
    <text evidence="5">The sequence shown here is derived from an EMBL/GenBank/DDBJ whole genome shotgun (WGS) entry which is preliminary data.</text>
</comment>
<keyword evidence="3" id="KW-0808">Transferase</keyword>